<dbReference type="InterPro" id="IPR047589">
    <property type="entry name" value="DUF11_rpt"/>
</dbReference>
<dbReference type="NCBIfam" id="TIGR01451">
    <property type="entry name" value="B_ant_repeat"/>
    <property type="match status" value="1"/>
</dbReference>
<name>A0ABQ3K4Q2_9DEIO</name>
<accession>A0ABQ3K4Q2</accession>
<reference evidence="3" key="1">
    <citation type="journal article" date="2019" name="Int. J. Syst. Evol. Microbiol.">
        <title>The Global Catalogue of Microorganisms (GCM) 10K type strain sequencing project: providing services to taxonomists for standard genome sequencing and annotation.</title>
        <authorList>
            <consortium name="The Broad Institute Genomics Platform"/>
            <consortium name="The Broad Institute Genome Sequencing Center for Infectious Disease"/>
            <person name="Wu L."/>
            <person name="Ma J."/>
        </authorList>
    </citation>
    <scope>NUCLEOTIDE SEQUENCE [LARGE SCALE GENOMIC DNA]</scope>
    <source>
        <strain evidence="3">CGMCC 1.18439</strain>
    </source>
</reference>
<dbReference type="PROSITE" id="PS00018">
    <property type="entry name" value="EF_HAND_1"/>
    <property type="match status" value="1"/>
</dbReference>
<feature type="signal peptide" evidence="1">
    <location>
        <begin position="1"/>
        <end position="24"/>
    </location>
</feature>
<proteinExistence type="predicted"/>
<dbReference type="EMBL" id="BNAL01000010">
    <property type="protein sequence ID" value="GHG00765.1"/>
    <property type="molecule type" value="Genomic_DNA"/>
</dbReference>
<evidence type="ECO:0000313" key="2">
    <source>
        <dbReference type="EMBL" id="GHG00765.1"/>
    </source>
</evidence>
<gene>
    <name evidence="2" type="ORF">GCM10017783_11230</name>
</gene>
<dbReference type="RefSeq" id="WP_189642696.1">
    <property type="nucleotide sequence ID" value="NZ_BNAL01000010.1"/>
</dbReference>
<evidence type="ECO:0000313" key="3">
    <source>
        <dbReference type="Proteomes" id="UP000632154"/>
    </source>
</evidence>
<keyword evidence="1" id="KW-0732">Signal</keyword>
<protein>
    <recommendedName>
        <fullName evidence="4">DUF11 domain-containing protein</fullName>
    </recommendedName>
</protein>
<feature type="chain" id="PRO_5047010752" description="DUF11 domain-containing protein" evidence="1">
    <location>
        <begin position="25"/>
        <end position="672"/>
    </location>
</feature>
<evidence type="ECO:0000256" key="1">
    <source>
        <dbReference type="SAM" id="SignalP"/>
    </source>
</evidence>
<keyword evidence="3" id="KW-1185">Reference proteome</keyword>
<sequence>MQTNKTLALLAALTLGAASAQSLAAAPTTTAGTTISNTATASYTNPATNATTSTQSNTVTTTVLPRAGFDLTYVGGGDSVTTNTPGGAPADYQRAVLPGTTVSFEYVAVNNGNTTQTISLGNEVTGDVSGVTFYPESADTNNDGSLSAEEIAAATPITSVTVAPNGDDTTTPAVENNTGEVNFFMVYTVNPTAAPDAVVGATPVGTGQEYNGTANVQKTETATDLFFQYNQVTVQDSGALIGPRNDADGNGGPVTPPYTDAAGNTITPTASDSQQANVNAGVTAVTFTNTVQNNGDATDTYTVSSSTPGTVFLTPDGTPVTTSPTTVSITPADGSAPYDVTYTLVGGNLVIGGLRPGDSASFQNTIPFTDTTPNVSDTQTTTLTVVSTNNPDRTDTTTNIIRDPGLLFGDNIPTSTNPDAPYNPNPAAQPGQTVTFPMQVVNTGGATDTYTIQPTTVTFPVVGGGTVEVPVTYAPDTNCDGVADGTGSTLTLEPGAQGCFVATVQVPANAVSGTTPPVTQTVTTGSGLTATDTTNTVTVQVTDSNVALAKFVQGGNGETSSNGITAPAGYTTSNSALPGENLNYAIVAKNNFNAPVTNFFVCDTVPMNTTFVSVSGGGVYSTDGGATWSSTAPTTLAAGTPTAKGGEVCVAPADRTLAAGSTFQVNFTVRVN</sequence>
<evidence type="ECO:0008006" key="4">
    <source>
        <dbReference type="Google" id="ProtNLM"/>
    </source>
</evidence>
<organism evidence="2 3">
    <name type="scientific">Deinococcus piscis</name>
    <dbReference type="NCBI Taxonomy" id="394230"/>
    <lineage>
        <taxon>Bacteria</taxon>
        <taxon>Thermotogati</taxon>
        <taxon>Deinococcota</taxon>
        <taxon>Deinococci</taxon>
        <taxon>Deinococcales</taxon>
        <taxon>Deinococcaceae</taxon>
        <taxon>Deinococcus</taxon>
    </lineage>
</organism>
<dbReference type="Proteomes" id="UP000632154">
    <property type="component" value="Unassembled WGS sequence"/>
</dbReference>
<comment type="caution">
    <text evidence="2">The sequence shown here is derived from an EMBL/GenBank/DDBJ whole genome shotgun (WGS) entry which is preliminary data.</text>
</comment>
<dbReference type="InterPro" id="IPR018247">
    <property type="entry name" value="EF_Hand_1_Ca_BS"/>
</dbReference>